<evidence type="ECO:0000256" key="10">
    <source>
        <dbReference type="ARBA" id="ARBA00022833"/>
    </source>
</evidence>
<evidence type="ECO:0000256" key="8">
    <source>
        <dbReference type="ARBA" id="ARBA00022737"/>
    </source>
</evidence>
<feature type="binding site" evidence="19">
    <location>
        <position position="204"/>
    </location>
    <ligand>
        <name>Ca(2+)</name>
        <dbReference type="ChEBI" id="CHEBI:29108"/>
        <label>2</label>
    </ligand>
</feature>
<feature type="repeat" description="Hemopexin" evidence="21">
    <location>
        <begin position="448"/>
        <end position="495"/>
    </location>
</feature>
<keyword evidence="11 19" id="KW-0106">Calcium</keyword>
<feature type="binding site" evidence="18">
    <location>
        <position position="243"/>
    </location>
    <ligand>
        <name>Zn(2+)</name>
        <dbReference type="ChEBI" id="CHEBI:29105"/>
        <label>2</label>
        <note>catalytic</note>
    </ligand>
</feature>
<feature type="binding site" evidence="19">
    <location>
        <position position="358"/>
    </location>
    <ligand>
        <name>Ca(2+)</name>
        <dbReference type="ChEBI" id="CHEBI:29108"/>
        <label>5</label>
    </ligand>
</feature>
<evidence type="ECO:0000256" key="6">
    <source>
        <dbReference type="ARBA" id="ARBA00022723"/>
    </source>
</evidence>
<dbReference type="Pfam" id="PF00413">
    <property type="entry name" value="Peptidase_M10"/>
    <property type="match status" value="1"/>
</dbReference>
<dbReference type="GO" id="GO:0031638">
    <property type="term" value="P:zymogen activation"/>
    <property type="evidence" value="ECO:0007669"/>
    <property type="project" value="TreeGrafter"/>
</dbReference>
<feature type="region of interest" description="Disordered" evidence="22">
    <location>
        <begin position="275"/>
        <end position="304"/>
    </location>
</feature>
<evidence type="ECO:0000256" key="17">
    <source>
        <dbReference type="PIRSR" id="PIRSR001191-1"/>
    </source>
</evidence>
<feature type="repeat" description="Hemopexin" evidence="21">
    <location>
        <begin position="399"/>
        <end position="447"/>
    </location>
</feature>
<dbReference type="PIRSF" id="PIRSF001191">
    <property type="entry name" value="Peptidase_M10A_matrix"/>
    <property type="match status" value="1"/>
</dbReference>
<dbReference type="CDD" id="cd04278">
    <property type="entry name" value="ZnMc_MMP"/>
    <property type="match status" value="1"/>
</dbReference>
<evidence type="ECO:0000256" key="5">
    <source>
        <dbReference type="ARBA" id="ARBA00022692"/>
    </source>
</evidence>
<keyword evidence="14 23" id="KW-0472">Membrane</keyword>
<evidence type="ECO:0000256" key="12">
    <source>
        <dbReference type="ARBA" id="ARBA00022989"/>
    </source>
</evidence>
<reference evidence="25" key="4">
    <citation type="submission" date="2025-09" db="UniProtKB">
        <authorList>
            <consortium name="Ensembl"/>
        </authorList>
    </citation>
    <scope>IDENTIFICATION</scope>
</reference>
<feature type="binding site" evidence="19">
    <location>
        <position position="170"/>
    </location>
    <ligand>
        <name>Ca(2+)</name>
        <dbReference type="ChEBI" id="CHEBI:29108"/>
        <label>2</label>
    </ligand>
</feature>
<feature type="binding site" evidence="19">
    <location>
        <position position="313"/>
    </location>
    <ligand>
        <name>Ca(2+)</name>
        <dbReference type="ChEBI" id="CHEBI:29108"/>
        <label>5</label>
    </ligand>
</feature>
<dbReference type="Pfam" id="PF01471">
    <property type="entry name" value="PG_binding_1"/>
    <property type="match status" value="1"/>
</dbReference>
<keyword evidence="12 23" id="KW-1133">Transmembrane helix</keyword>
<evidence type="ECO:0000256" key="4">
    <source>
        <dbReference type="ARBA" id="ARBA00022685"/>
    </source>
</evidence>
<evidence type="ECO:0000256" key="22">
    <source>
        <dbReference type="SAM" id="MobiDB-lite"/>
    </source>
</evidence>
<sequence length="558" mass="63457">TGSYGRPVPSFLLTKMFFDVFRWFYCCFWPAWLQQYGYLPPGDVRAQAIRSPDTISKAISAMQSFYGLTVTGSIDTNTIEAMKRPRCGVPDKFGPVLKSNLRRKRYAVQGLKWDKSEVTFSIENYTPKVGQRATFDAIRKAFKVWESAIPLTFREIPFSQIRGSPDKYADIMLSFAEGFHGDSTPFDGEGGFLAHAYFPGPAIGGDTHFDLAEPWTTGTVDQGGNDVFLVAVHELGHALGLEHSNDPAAIMAPFYQWFDTENFQLPDDDRRGIQAIYGSKSGAPPPPPRPTKPSNPDKPDHGPDVCDGHFDTIAVLRGEKFVFKDKWFWRLRNHKVLPGYPMLISHFWKGLPSNINAAYERDDGKFVFFKGSRYWVFSESTMDKDSPKSLRELGAGVPEDKIDAALFYTPTGQTYLFKDSQYYRFNEKTRRVDKDYPKPISKWTGAPDNVKATIMSEDGSYTYFYKANKYWKFNNQYLKVESGYPKSVLKDWMGCENEDPKKGRKESDSESWANPLAVVIPVLLLVLVVITLGALLFFRKYGTPRRLLYCKRSLLDKV</sequence>
<feature type="binding site" evidence="19">
    <location>
        <position position="182"/>
    </location>
    <ligand>
        <name>Zn(2+)</name>
        <dbReference type="ChEBI" id="CHEBI:29105"/>
        <label>1</label>
    </ligand>
</feature>
<keyword evidence="9" id="KW-0378">Hydrolase</keyword>
<dbReference type="FunFam" id="3.40.390.10:FF:000005">
    <property type="entry name" value="Matrix metallopeptidase 16"/>
    <property type="match status" value="1"/>
</dbReference>
<dbReference type="PROSITE" id="PS00546">
    <property type="entry name" value="CYSTEINE_SWITCH"/>
    <property type="match status" value="1"/>
</dbReference>
<dbReference type="SMART" id="SM00235">
    <property type="entry name" value="ZnMc"/>
    <property type="match status" value="1"/>
</dbReference>
<dbReference type="GO" id="GO:0030574">
    <property type="term" value="P:collagen catabolic process"/>
    <property type="evidence" value="ECO:0007669"/>
    <property type="project" value="TreeGrafter"/>
</dbReference>
<dbReference type="InterPro" id="IPR024079">
    <property type="entry name" value="MetalloPept_cat_dom_sf"/>
</dbReference>
<dbReference type="GO" id="GO:0005886">
    <property type="term" value="C:plasma membrane"/>
    <property type="evidence" value="ECO:0007669"/>
    <property type="project" value="TreeGrafter"/>
</dbReference>
<dbReference type="InterPro" id="IPR021190">
    <property type="entry name" value="Pept_M10A"/>
</dbReference>
<comment type="cofactor">
    <cofactor evidence="19">
        <name>Zn(2+)</name>
        <dbReference type="ChEBI" id="CHEBI:29105"/>
    </cofactor>
    <text evidence="19">Binds 2 Zn(2+) ions per subunit.</text>
</comment>
<feature type="binding site" evidence="19">
    <location>
        <position position="251"/>
    </location>
    <ligand>
        <name>Zn(2+)</name>
        <dbReference type="ChEBI" id="CHEBI:29105"/>
        <label>2</label>
        <note>catalytic</note>
    </ligand>
</feature>
<dbReference type="InterPro" id="IPR006026">
    <property type="entry name" value="Peptidase_Metallo"/>
</dbReference>
<keyword evidence="6 18" id="KW-0479">Metal-binding</keyword>
<organism evidence="25 26">
    <name type="scientific">Astatotilapia calliptera</name>
    <name type="common">Eastern happy</name>
    <name type="synonym">Chromis callipterus</name>
    <dbReference type="NCBI Taxonomy" id="8154"/>
    <lineage>
        <taxon>Eukaryota</taxon>
        <taxon>Metazoa</taxon>
        <taxon>Chordata</taxon>
        <taxon>Craniata</taxon>
        <taxon>Vertebrata</taxon>
        <taxon>Euteleostomi</taxon>
        <taxon>Actinopterygii</taxon>
        <taxon>Neopterygii</taxon>
        <taxon>Teleostei</taxon>
        <taxon>Neoteleostei</taxon>
        <taxon>Acanthomorphata</taxon>
        <taxon>Ovalentaria</taxon>
        <taxon>Cichlomorphae</taxon>
        <taxon>Cichliformes</taxon>
        <taxon>Cichlidae</taxon>
        <taxon>African cichlids</taxon>
        <taxon>Pseudocrenilabrinae</taxon>
        <taxon>Haplochromini</taxon>
        <taxon>Astatotilapia</taxon>
    </lineage>
</organism>
<dbReference type="GO" id="GO:0008270">
    <property type="term" value="F:zinc ion binding"/>
    <property type="evidence" value="ECO:0007669"/>
    <property type="project" value="InterPro"/>
</dbReference>
<keyword evidence="10 18" id="KW-0862">Zinc</keyword>
<feature type="short sequence motif" description="Cysteine switch" evidence="20">
    <location>
        <begin position="85"/>
        <end position="96"/>
    </location>
</feature>
<dbReference type="InterPro" id="IPR018487">
    <property type="entry name" value="Hemopexin-like_repeat"/>
</dbReference>
<dbReference type="InterPro" id="IPR036365">
    <property type="entry name" value="PGBD-like_sf"/>
</dbReference>
<dbReference type="PROSITE" id="PS51642">
    <property type="entry name" value="HEMOPEXIN_2"/>
    <property type="match status" value="4"/>
</dbReference>
<dbReference type="InterPro" id="IPR000585">
    <property type="entry name" value="Hemopexin-like_dom"/>
</dbReference>
<feature type="compositionally biased region" description="Basic and acidic residues" evidence="22">
    <location>
        <begin position="295"/>
        <end position="304"/>
    </location>
</feature>
<dbReference type="SUPFAM" id="SSF50923">
    <property type="entry name" value="Hemopexin-like domain"/>
    <property type="match status" value="1"/>
</dbReference>
<feature type="binding site" evidence="19">
    <location>
        <position position="208"/>
    </location>
    <ligand>
        <name>Zn(2+)</name>
        <dbReference type="ChEBI" id="CHEBI:29105"/>
        <label>1</label>
    </ligand>
</feature>
<comment type="cofactor">
    <cofactor evidence="19">
        <name>Ca(2+)</name>
        <dbReference type="ChEBI" id="CHEBI:29108"/>
    </cofactor>
    <text evidence="19">Can bind about 5 Ca(2+) ions per subunit.</text>
</comment>
<evidence type="ECO:0000256" key="2">
    <source>
        <dbReference type="ARBA" id="ARBA00010370"/>
    </source>
</evidence>
<evidence type="ECO:0000256" key="14">
    <source>
        <dbReference type="ARBA" id="ARBA00023136"/>
    </source>
</evidence>
<dbReference type="InterPro" id="IPR021158">
    <property type="entry name" value="Pept_M10A_Zn_BS"/>
</dbReference>
<evidence type="ECO:0000256" key="18">
    <source>
        <dbReference type="PIRSR" id="PIRSR001191-2"/>
    </source>
</evidence>
<dbReference type="GO" id="GO:0005615">
    <property type="term" value="C:extracellular space"/>
    <property type="evidence" value="ECO:0007669"/>
    <property type="project" value="TreeGrafter"/>
</dbReference>
<feature type="binding site" evidence="19">
    <location>
        <position position="195"/>
    </location>
    <ligand>
        <name>Zn(2+)</name>
        <dbReference type="ChEBI" id="CHEBI:29105"/>
        <label>1</label>
    </ligand>
</feature>
<dbReference type="InterPro" id="IPR036375">
    <property type="entry name" value="Hemopexin-like_dom_sf"/>
</dbReference>
<evidence type="ECO:0000256" key="11">
    <source>
        <dbReference type="ARBA" id="ARBA00022837"/>
    </source>
</evidence>
<dbReference type="FunFam" id="2.110.10.10:FF:000001">
    <property type="entry name" value="Matrix metallopeptidase 24"/>
    <property type="match status" value="1"/>
</dbReference>
<reference evidence="26" key="2">
    <citation type="submission" date="2023-03" db="EMBL/GenBank/DDBJ databases">
        <authorList>
            <consortium name="Wellcome Sanger Institute Data Sharing"/>
        </authorList>
    </citation>
    <scope>NUCLEOTIDE SEQUENCE [LARGE SCALE GENOMIC DNA]</scope>
</reference>
<comment type="subcellular location">
    <subcellularLocation>
        <location evidence="1">Membrane</location>
        <topology evidence="1">Single-pass type I membrane protein</topology>
    </subcellularLocation>
</comment>
<keyword evidence="7" id="KW-0732">Signal</keyword>
<evidence type="ECO:0000256" key="1">
    <source>
        <dbReference type="ARBA" id="ARBA00004479"/>
    </source>
</evidence>
<dbReference type="Pfam" id="PF00045">
    <property type="entry name" value="Hemopexin"/>
    <property type="match status" value="4"/>
</dbReference>
<feature type="active site" evidence="17">
    <location>
        <position position="234"/>
    </location>
</feature>
<dbReference type="PRINTS" id="PR00138">
    <property type="entry name" value="MATRIXIN"/>
</dbReference>
<feature type="binding site" evidence="19">
    <location>
        <position position="213"/>
    </location>
    <ligand>
        <name>Ca(2+)</name>
        <dbReference type="ChEBI" id="CHEBI:29108"/>
        <label>1</label>
    </ligand>
</feature>
<dbReference type="PROSITE" id="PS00024">
    <property type="entry name" value="HEMOPEXIN"/>
    <property type="match status" value="1"/>
</dbReference>
<dbReference type="GO" id="GO:0004222">
    <property type="term" value="F:metalloendopeptidase activity"/>
    <property type="evidence" value="ECO:0007669"/>
    <property type="project" value="InterPro"/>
</dbReference>
<evidence type="ECO:0000259" key="24">
    <source>
        <dbReference type="SMART" id="SM00235"/>
    </source>
</evidence>
<accession>A0AAX7SH78</accession>
<dbReference type="InterPro" id="IPR002477">
    <property type="entry name" value="Peptidoglycan-bd-like"/>
</dbReference>
<dbReference type="PANTHER" id="PTHR10201">
    <property type="entry name" value="MATRIX METALLOPROTEINASE"/>
    <property type="match status" value="1"/>
</dbReference>
<evidence type="ECO:0000256" key="9">
    <source>
        <dbReference type="ARBA" id="ARBA00022801"/>
    </source>
</evidence>
<dbReference type="InterPro" id="IPR001818">
    <property type="entry name" value="Pept_M10_metallopeptidase"/>
</dbReference>
<dbReference type="GO" id="GO:0030198">
    <property type="term" value="P:extracellular matrix organization"/>
    <property type="evidence" value="ECO:0007669"/>
    <property type="project" value="TreeGrafter"/>
</dbReference>
<dbReference type="Pfam" id="PF11857">
    <property type="entry name" value="DUF3377"/>
    <property type="match status" value="1"/>
</dbReference>
<dbReference type="GO" id="GO:0031012">
    <property type="term" value="C:extracellular matrix"/>
    <property type="evidence" value="ECO:0007669"/>
    <property type="project" value="InterPro"/>
</dbReference>
<feature type="binding site" evidence="19">
    <location>
        <position position="210"/>
    </location>
    <ligand>
        <name>Ca(2+)</name>
        <dbReference type="ChEBI" id="CHEBI:29108"/>
        <label>3</label>
    </ligand>
</feature>
<keyword evidence="16" id="KW-1015">Disulfide bond</keyword>
<evidence type="ECO:0000256" key="20">
    <source>
        <dbReference type="PIRSR" id="PIRSR621190-5"/>
    </source>
</evidence>
<dbReference type="SUPFAM" id="SSF55486">
    <property type="entry name" value="Metalloproteases ('zincins'), catalytic domain"/>
    <property type="match status" value="1"/>
</dbReference>
<dbReference type="SUPFAM" id="SSF47090">
    <property type="entry name" value="PGBD-like"/>
    <property type="match status" value="1"/>
</dbReference>
<dbReference type="AlphaFoldDB" id="A0AAX7SH78"/>
<evidence type="ECO:0000256" key="16">
    <source>
        <dbReference type="ARBA" id="ARBA00023157"/>
    </source>
</evidence>
<feature type="repeat" description="Hemopexin" evidence="21">
    <location>
        <begin position="303"/>
        <end position="351"/>
    </location>
</feature>
<feature type="binding site" evidence="19">
    <location>
        <position position="188"/>
    </location>
    <ligand>
        <name>Ca(2+)</name>
        <dbReference type="ChEBI" id="CHEBI:29108"/>
        <label>3</label>
    </ligand>
</feature>
<dbReference type="Ensembl" id="ENSACLT00000062408.1">
    <property type="protein sequence ID" value="ENSACLP00000043075.1"/>
    <property type="gene ID" value="ENSACLG00000011022.2"/>
</dbReference>
<feature type="binding site" evidence="19">
    <location>
        <position position="311"/>
    </location>
    <ligand>
        <name>Ca(2+)</name>
        <dbReference type="ChEBI" id="CHEBI:29108"/>
        <label>4</label>
    </ligand>
</feature>
<feature type="transmembrane region" description="Helical" evidence="23">
    <location>
        <begin position="512"/>
        <end position="538"/>
    </location>
</feature>
<dbReference type="Proteomes" id="UP000265100">
    <property type="component" value="Chromosome 3"/>
</dbReference>
<evidence type="ECO:0000256" key="7">
    <source>
        <dbReference type="ARBA" id="ARBA00022729"/>
    </source>
</evidence>
<feature type="binding site" evidence="19">
    <location>
        <position position="180"/>
    </location>
    <ligand>
        <name>Zn(2+)</name>
        <dbReference type="ChEBI" id="CHEBI:29105"/>
        <label>1</label>
    </ligand>
</feature>
<keyword evidence="4" id="KW-0165">Cleavage on pair of basic residues</keyword>
<dbReference type="CDD" id="cd00094">
    <property type="entry name" value="HX"/>
    <property type="match status" value="1"/>
</dbReference>
<keyword evidence="5 23" id="KW-0812">Transmembrane</keyword>
<feature type="binding site" evidence="19">
    <location>
        <position position="213"/>
    </location>
    <ligand>
        <name>Ca(2+)</name>
        <dbReference type="ChEBI" id="CHEBI:29108"/>
        <label>3</label>
    </ligand>
</feature>
<dbReference type="Gene3D" id="3.40.390.10">
    <property type="entry name" value="Collagenase (Catalytic Domain)"/>
    <property type="match status" value="1"/>
</dbReference>
<evidence type="ECO:0000256" key="19">
    <source>
        <dbReference type="PIRSR" id="PIRSR621190-2"/>
    </source>
</evidence>
<evidence type="ECO:0000313" key="25">
    <source>
        <dbReference type="Ensembl" id="ENSACLP00000043075.1"/>
    </source>
</evidence>
<feature type="compositionally biased region" description="Pro residues" evidence="22">
    <location>
        <begin position="283"/>
        <end position="293"/>
    </location>
</feature>
<keyword evidence="13" id="KW-0482">Metalloprotease</keyword>
<keyword evidence="3" id="KW-0645">Protease</keyword>
<feature type="binding site" evidence="19">
    <location>
        <position position="405"/>
    </location>
    <ligand>
        <name>Ca(2+)</name>
        <dbReference type="ChEBI" id="CHEBI:29108"/>
        <label>5</label>
    </ligand>
</feature>
<comment type="similarity">
    <text evidence="2">Belongs to the peptidase M10A family.</text>
</comment>
<dbReference type="InterPro" id="IPR021805">
    <property type="entry name" value="Pept_M10A_metallopeptidase_C"/>
</dbReference>
<dbReference type="Gene3D" id="2.110.10.10">
    <property type="entry name" value="Hemopexin-like domain"/>
    <property type="match status" value="1"/>
</dbReference>
<keyword evidence="8" id="KW-0677">Repeat</keyword>
<evidence type="ECO:0000256" key="21">
    <source>
        <dbReference type="PROSITE-ProRule" id="PRU01011"/>
    </source>
</evidence>
<proteinExistence type="inferred from homology"/>
<evidence type="ECO:0000256" key="3">
    <source>
        <dbReference type="ARBA" id="ARBA00022670"/>
    </source>
</evidence>
<protein>
    <recommendedName>
        <fullName evidence="24">Peptidase metallopeptidase domain-containing protein</fullName>
    </recommendedName>
</protein>
<reference evidence="25 26" key="1">
    <citation type="submission" date="2018-05" db="EMBL/GenBank/DDBJ databases">
        <authorList>
            <person name="Datahose"/>
        </authorList>
    </citation>
    <scope>NUCLEOTIDE SEQUENCE</scope>
</reference>
<dbReference type="InterPro" id="IPR018486">
    <property type="entry name" value="Hemopexin_CS"/>
</dbReference>
<feature type="binding site" evidence="19">
    <location>
        <position position="187"/>
    </location>
    <ligand>
        <name>Ca(2+)</name>
        <dbReference type="ChEBI" id="CHEBI:29108"/>
        <label>3</label>
    </ligand>
</feature>
<keyword evidence="15" id="KW-0865">Zymogen</keyword>
<reference evidence="25" key="3">
    <citation type="submission" date="2025-08" db="UniProtKB">
        <authorList>
            <consortium name="Ensembl"/>
        </authorList>
    </citation>
    <scope>IDENTIFICATION</scope>
</reference>
<feature type="binding site" evidence="19">
    <location>
        <position position="206"/>
    </location>
    <ligand>
        <name>Ca(2+)</name>
        <dbReference type="ChEBI" id="CHEBI:29108"/>
        <label>2</label>
    </ligand>
</feature>
<dbReference type="SMART" id="SM00120">
    <property type="entry name" value="HX"/>
    <property type="match status" value="4"/>
</dbReference>
<feature type="domain" description="Peptidase metallopeptidase" evidence="24">
    <location>
        <begin position="109"/>
        <end position="279"/>
    </location>
</feature>
<dbReference type="GeneTree" id="ENSGT00940000157808"/>
<feature type="binding site" evidence="18">
    <location>
        <position position="237"/>
    </location>
    <ligand>
        <name>Zn(2+)</name>
        <dbReference type="ChEBI" id="CHEBI:29105"/>
        <label>2</label>
        <note>catalytic</note>
    </ligand>
</feature>
<dbReference type="PANTHER" id="PTHR10201:SF290">
    <property type="entry name" value="MATRIX METALLOPROTEINASE 14 (MEMBRANE-INSERTED) ALPHA"/>
    <property type="match status" value="1"/>
</dbReference>
<evidence type="ECO:0000256" key="13">
    <source>
        <dbReference type="ARBA" id="ARBA00023049"/>
    </source>
</evidence>
<evidence type="ECO:0000313" key="26">
    <source>
        <dbReference type="Proteomes" id="UP000265100"/>
    </source>
</evidence>
<keyword evidence="26" id="KW-1185">Reference proteome</keyword>
<name>A0AAX7SH78_ASTCA</name>
<feature type="binding site" description="in inhibited form" evidence="19">
    <location>
        <position position="87"/>
    </location>
    <ligand>
        <name>Zn(2+)</name>
        <dbReference type="ChEBI" id="CHEBI:29105"/>
        <label>2</label>
        <note>catalytic</note>
    </ligand>
</feature>
<feature type="binding site" evidence="18">
    <location>
        <position position="233"/>
    </location>
    <ligand>
        <name>Zn(2+)</name>
        <dbReference type="ChEBI" id="CHEBI:29105"/>
        <label>2</label>
        <note>catalytic</note>
    </ligand>
</feature>
<evidence type="ECO:0000256" key="15">
    <source>
        <dbReference type="ARBA" id="ARBA00023145"/>
    </source>
</evidence>
<evidence type="ECO:0000256" key="23">
    <source>
        <dbReference type="SAM" id="Phobius"/>
    </source>
</evidence>
<dbReference type="GO" id="GO:0001501">
    <property type="term" value="P:skeletal system development"/>
    <property type="evidence" value="ECO:0007669"/>
    <property type="project" value="TreeGrafter"/>
</dbReference>
<feature type="repeat" description="Hemopexin" evidence="21">
    <location>
        <begin position="352"/>
        <end position="397"/>
    </location>
</feature>
<dbReference type="InterPro" id="IPR033739">
    <property type="entry name" value="M10A_MMP"/>
</dbReference>